<dbReference type="SUPFAM" id="SSF51197">
    <property type="entry name" value="Clavaminate synthase-like"/>
    <property type="match status" value="1"/>
</dbReference>
<dbReference type="EMBL" id="JAPMXC010000010">
    <property type="protein sequence ID" value="MCY0389198.1"/>
    <property type="molecule type" value="Genomic_DNA"/>
</dbReference>
<comment type="cofactor">
    <cofactor evidence="1">
        <name>Fe(2+)</name>
        <dbReference type="ChEBI" id="CHEBI:29033"/>
    </cofactor>
</comment>
<dbReference type="Gene3D" id="2.60.120.620">
    <property type="entry name" value="q2cbj1_9rhob like domain"/>
    <property type="match status" value="1"/>
</dbReference>
<dbReference type="PANTHER" id="PTHR20883:SF48">
    <property type="entry name" value="ECTOINE DIOXYGENASE"/>
    <property type="match status" value="1"/>
</dbReference>
<dbReference type="Proteomes" id="UP001082899">
    <property type="component" value="Unassembled WGS sequence"/>
</dbReference>
<dbReference type="Pfam" id="PF05721">
    <property type="entry name" value="PhyH"/>
    <property type="match status" value="1"/>
</dbReference>
<dbReference type="GO" id="GO:0051213">
    <property type="term" value="F:dioxygenase activity"/>
    <property type="evidence" value="ECO:0007669"/>
    <property type="project" value="UniProtKB-KW"/>
</dbReference>
<keyword evidence="3" id="KW-1185">Reference proteome</keyword>
<evidence type="ECO:0000256" key="1">
    <source>
        <dbReference type="ARBA" id="ARBA00001954"/>
    </source>
</evidence>
<reference evidence="2" key="1">
    <citation type="submission" date="2022-11" db="EMBL/GenBank/DDBJ databases">
        <title>Robbsia betulipollinis sp. nov., isolated from pollen of birch (Betula pendula).</title>
        <authorList>
            <person name="Shi H."/>
            <person name="Ambika Manirajan B."/>
            <person name="Ratering S."/>
            <person name="Geissler-Plaum R."/>
            <person name="Schnell S."/>
        </authorList>
    </citation>
    <scope>NUCLEOTIDE SEQUENCE</scope>
    <source>
        <strain evidence="2">Bb-Pol-6</strain>
    </source>
</reference>
<dbReference type="InterPro" id="IPR008775">
    <property type="entry name" value="Phytyl_CoA_dOase-like"/>
</dbReference>
<gene>
    <name evidence="2" type="ORF">OVY01_18795</name>
</gene>
<evidence type="ECO:0000313" key="3">
    <source>
        <dbReference type="Proteomes" id="UP001082899"/>
    </source>
</evidence>
<protein>
    <submittedName>
        <fullName evidence="2">Phytanoyl-CoA dioxygenase family protein</fullName>
    </submittedName>
</protein>
<evidence type="ECO:0000313" key="2">
    <source>
        <dbReference type="EMBL" id="MCY0389198.1"/>
    </source>
</evidence>
<keyword evidence="2" id="KW-0560">Oxidoreductase</keyword>
<dbReference type="PANTHER" id="PTHR20883">
    <property type="entry name" value="PHYTANOYL-COA DIOXYGENASE DOMAIN CONTAINING 1"/>
    <property type="match status" value="1"/>
</dbReference>
<name>A0ABT3ZRM2_9BURK</name>
<comment type="caution">
    <text evidence="2">The sequence shown here is derived from an EMBL/GenBank/DDBJ whole genome shotgun (WGS) entry which is preliminary data.</text>
</comment>
<organism evidence="2 3">
    <name type="scientific">Robbsia betulipollinis</name>
    <dbReference type="NCBI Taxonomy" id="2981849"/>
    <lineage>
        <taxon>Bacteria</taxon>
        <taxon>Pseudomonadati</taxon>
        <taxon>Pseudomonadota</taxon>
        <taxon>Betaproteobacteria</taxon>
        <taxon>Burkholderiales</taxon>
        <taxon>Burkholderiaceae</taxon>
        <taxon>Robbsia</taxon>
    </lineage>
</organism>
<dbReference type="RefSeq" id="WP_267849099.1">
    <property type="nucleotide sequence ID" value="NZ_JAPMXC010000010.1"/>
</dbReference>
<proteinExistence type="predicted"/>
<accession>A0ABT3ZRM2</accession>
<sequence length="253" mass="27908">MTAETKKEQIDALRRDGFVIVRGLVPAQECAWVRERAQAQLNAAEAPLEREADLQYPGAPASSSAPGGRTVRRLLDAYGRDPAFAAFATSADVSGWMTTYFGEQVLLSRTHHNCMMTKHPQYGSLTGWHRDARYWSFARDDLVSAWFALGDETASNGGLWLIPGSHRPDFAPHAFDDAKFFRDDLPENQALIRHAVSPTLAAGDVIFFHCNTLHAAGRNLSEQVKFSLVFTYHGVGNAPRPGTRSASRPEIPV</sequence>
<keyword evidence="2" id="KW-0223">Dioxygenase</keyword>